<reference evidence="1" key="1">
    <citation type="submission" date="2017-05" db="EMBL/GenBank/DDBJ databases">
        <authorList>
            <person name="Varghese N."/>
            <person name="Submissions S."/>
        </authorList>
    </citation>
    <scope>NUCLEOTIDE SEQUENCE</scope>
    <source>
        <strain evidence="1">Su22</strain>
    </source>
</reference>
<keyword evidence="2" id="KW-1185">Reference proteome</keyword>
<evidence type="ECO:0000313" key="2">
    <source>
        <dbReference type="Proteomes" id="UP001158066"/>
    </source>
</evidence>
<evidence type="ECO:0000313" key="1">
    <source>
        <dbReference type="EMBL" id="SMP71593.1"/>
    </source>
</evidence>
<dbReference type="Gene3D" id="3.40.1620.10">
    <property type="entry name" value="YefM-like domain"/>
    <property type="match status" value="1"/>
</dbReference>
<dbReference type="EMBL" id="FXUF01000024">
    <property type="protein sequence ID" value="SMP71593.1"/>
    <property type="molecule type" value="Genomic_DNA"/>
</dbReference>
<protein>
    <submittedName>
        <fullName evidence="1">Uncharacterized protein</fullName>
    </submittedName>
</protein>
<dbReference type="Proteomes" id="UP001158066">
    <property type="component" value="Unassembled WGS sequence"/>
</dbReference>
<accession>A0AA45WZ09</accession>
<comment type="caution">
    <text evidence="1">The sequence shown here is derived from an EMBL/GenBank/DDBJ whole genome shotgun (WGS) entry which is preliminary data.</text>
</comment>
<proteinExistence type="predicted"/>
<name>A0AA45WZ09_9CLOT</name>
<dbReference type="RefSeq" id="WP_283410851.1">
    <property type="nucleotide sequence ID" value="NZ_FXUF01000024.1"/>
</dbReference>
<gene>
    <name evidence="1" type="ORF">SAMN06296020_1242</name>
</gene>
<sequence length="50" mass="5712">MQSVNATDVRKDFGNYIDEIVRTNNNKNHPIVKDSEVVFFFPPLTACAKK</sequence>
<dbReference type="AlphaFoldDB" id="A0AA45WZ09"/>
<organism evidence="1 2">
    <name type="scientific">Anoxynatronum buryatiense</name>
    <dbReference type="NCBI Taxonomy" id="489973"/>
    <lineage>
        <taxon>Bacteria</taxon>
        <taxon>Bacillati</taxon>
        <taxon>Bacillota</taxon>
        <taxon>Clostridia</taxon>
        <taxon>Eubacteriales</taxon>
        <taxon>Clostridiaceae</taxon>
        <taxon>Anoxynatronum</taxon>
    </lineage>
</organism>